<sequence>MDGELIILGCGGSAGVPTIGNWWGACDPAEPKNIRTRPSVALKTANTLVVVDTSPDFRDQMNREELECPQAIIITHAHSDHINGLDELRTLQRLNNMRTFDIYALPETQATLDKRLEYMFKNSEDGFYPTVCTPVAVTPHKEFSIGDLSFLPFAQAHGSLTSLGLRMGSIAYSTDVKSLGQGAFDALKGIDIWVVDGAGHNSPQNPVHASISEIIEMNAVIKAKQVFLTHLPPTMDYATLKRELPQNYLPAYDGMVLKFKI</sequence>
<protein>
    <submittedName>
        <fullName evidence="2">MBL fold metallo-hydrolase</fullName>
    </submittedName>
</protein>
<name>A0A2W5N3D2_9BACT</name>
<comment type="caution">
    <text evidence="2">The sequence shown here is derived from an EMBL/GenBank/DDBJ whole genome shotgun (WGS) entry which is preliminary data.</text>
</comment>
<dbReference type="GO" id="GO:0016787">
    <property type="term" value="F:hydrolase activity"/>
    <property type="evidence" value="ECO:0007669"/>
    <property type="project" value="UniProtKB-KW"/>
</dbReference>
<evidence type="ECO:0000313" key="2">
    <source>
        <dbReference type="EMBL" id="PZQ48021.1"/>
    </source>
</evidence>
<keyword evidence="2" id="KW-0378">Hydrolase</keyword>
<dbReference type="InterPro" id="IPR036866">
    <property type="entry name" value="RibonucZ/Hydroxyglut_hydro"/>
</dbReference>
<evidence type="ECO:0000313" key="3">
    <source>
        <dbReference type="Proteomes" id="UP000249417"/>
    </source>
</evidence>
<gene>
    <name evidence="2" type="ORF">DI551_02215</name>
</gene>
<dbReference type="Pfam" id="PF12706">
    <property type="entry name" value="Lactamase_B_2"/>
    <property type="match status" value="1"/>
</dbReference>
<dbReference type="AlphaFoldDB" id="A0A2W5N3D2"/>
<dbReference type="CDD" id="cd16279">
    <property type="entry name" value="metallo-hydrolase-like_MBL-fold"/>
    <property type="match status" value="1"/>
</dbReference>
<reference evidence="2 3" key="1">
    <citation type="submission" date="2017-08" db="EMBL/GenBank/DDBJ databases">
        <title>Infants hospitalized years apart are colonized by the same room-sourced microbial strains.</title>
        <authorList>
            <person name="Brooks B."/>
            <person name="Olm M.R."/>
            <person name="Firek B.A."/>
            <person name="Baker R."/>
            <person name="Thomas B.C."/>
            <person name="Morowitz M.J."/>
            <person name="Banfield J.F."/>
        </authorList>
    </citation>
    <scope>NUCLEOTIDE SEQUENCE [LARGE SCALE GENOMIC DNA]</scope>
    <source>
        <strain evidence="2">S2_005_002_R2_29</strain>
    </source>
</reference>
<dbReference type="Gene3D" id="3.60.15.10">
    <property type="entry name" value="Ribonuclease Z/Hydroxyacylglutathione hydrolase-like"/>
    <property type="match status" value="1"/>
</dbReference>
<dbReference type="PANTHER" id="PTHR42663">
    <property type="entry name" value="HYDROLASE C777.06C-RELATED-RELATED"/>
    <property type="match status" value="1"/>
</dbReference>
<evidence type="ECO:0000259" key="1">
    <source>
        <dbReference type="SMART" id="SM00849"/>
    </source>
</evidence>
<organism evidence="2 3">
    <name type="scientific">Micavibrio aeruginosavorus</name>
    <dbReference type="NCBI Taxonomy" id="349221"/>
    <lineage>
        <taxon>Bacteria</taxon>
        <taxon>Pseudomonadati</taxon>
        <taxon>Bdellovibrionota</taxon>
        <taxon>Bdellovibrionia</taxon>
        <taxon>Bdellovibrionales</taxon>
        <taxon>Pseudobdellovibrionaceae</taxon>
        <taxon>Micavibrio</taxon>
    </lineage>
</organism>
<dbReference type="SUPFAM" id="SSF56281">
    <property type="entry name" value="Metallo-hydrolase/oxidoreductase"/>
    <property type="match status" value="1"/>
</dbReference>
<dbReference type="InterPro" id="IPR001279">
    <property type="entry name" value="Metallo-B-lactamas"/>
</dbReference>
<dbReference type="EMBL" id="QFQB01000008">
    <property type="protein sequence ID" value="PZQ48021.1"/>
    <property type="molecule type" value="Genomic_DNA"/>
</dbReference>
<feature type="domain" description="Metallo-beta-lactamase" evidence="1">
    <location>
        <begin position="36"/>
        <end position="230"/>
    </location>
</feature>
<dbReference type="SMART" id="SM00849">
    <property type="entry name" value="Lactamase_B"/>
    <property type="match status" value="1"/>
</dbReference>
<proteinExistence type="predicted"/>
<dbReference type="PANTHER" id="PTHR42663:SF6">
    <property type="entry name" value="HYDROLASE C777.06C-RELATED"/>
    <property type="match status" value="1"/>
</dbReference>
<accession>A0A2W5N3D2</accession>
<dbReference type="Proteomes" id="UP000249417">
    <property type="component" value="Unassembled WGS sequence"/>
</dbReference>